<evidence type="ECO:0000313" key="2">
    <source>
        <dbReference type="EMBL" id="QGG49433.1"/>
    </source>
</evidence>
<evidence type="ECO:0000256" key="1">
    <source>
        <dbReference type="SAM" id="MobiDB-lite"/>
    </source>
</evidence>
<name>A0A5Q2N661_9FIRM</name>
<dbReference type="KEGG" id="hcv:FTV88_3368"/>
<accession>A0A5Q2N661</accession>
<keyword evidence="3" id="KW-1185">Reference proteome</keyword>
<protein>
    <submittedName>
        <fullName evidence="2">Uncharacterized protein</fullName>
    </submittedName>
</protein>
<proteinExistence type="predicted"/>
<sequence>MTTKGVKLQEQERVHKEVQGDGSPVFFHNRENHRLVFYTL</sequence>
<organism evidence="2 3">
    <name type="scientific">Heliorestis convoluta</name>
    <dbReference type="NCBI Taxonomy" id="356322"/>
    <lineage>
        <taxon>Bacteria</taxon>
        <taxon>Bacillati</taxon>
        <taxon>Bacillota</taxon>
        <taxon>Clostridia</taxon>
        <taxon>Eubacteriales</taxon>
        <taxon>Heliobacteriaceae</taxon>
        <taxon>Heliorestis</taxon>
    </lineage>
</organism>
<reference evidence="3" key="1">
    <citation type="submission" date="2019-11" db="EMBL/GenBank/DDBJ databases">
        <title>Genome sequence of Heliorestis convoluta strain HH, an alkaliphilic and minimalistic phototrophic bacterium from a soda lake in Egypt.</title>
        <authorList>
            <person name="Dewey E.D."/>
            <person name="Stokes L.M."/>
            <person name="Burchell B.M."/>
            <person name="Shaffer K.N."/>
            <person name="Huntington A.M."/>
            <person name="Baker J.M."/>
            <person name="Nadendla S."/>
            <person name="Giglio M.G."/>
            <person name="Touchman J.W."/>
            <person name="Blankenship R.E."/>
            <person name="Madigan M.T."/>
            <person name="Sattley W.M."/>
        </authorList>
    </citation>
    <scope>NUCLEOTIDE SEQUENCE [LARGE SCALE GENOMIC DNA]</scope>
    <source>
        <strain evidence="3">HH</strain>
    </source>
</reference>
<dbReference type="EMBL" id="CP045875">
    <property type="protein sequence ID" value="QGG49433.1"/>
    <property type="molecule type" value="Genomic_DNA"/>
</dbReference>
<feature type="region of interest" description="Disordered" evidence="1">
    <location>
        <begin position="1"/>
        <end position="22"/>
    </location>
</feature>
<gene>
    <name evidence="2" type="ORF">FTV88_3368</name>
</gene>
<feature type="compositionally biased region" description="Basic and acidic residues" evidence="1">
    <location>
        <begin position="7"/>
        <end position="19"/>
    </location>
</feature>
<dbReference type="Proteomes" id="UP000366051">
    <property type="component" value="Chromosome"/>
</dbReference>
<evidence type="ECO:0000313" key="3">
    <source>
        <dbReference type="Proteomes" id="UP000366051"/>
    </source>
</evidence>
<dbReference type="AlphaFoldDB" id="A0A5Q2N661"/>